<dbReference type="Gene3D" id="3.10.450.50">
    <property type="match status" value="1"/>
</dbReference>
<gene>
    <name evidence="2" type="ORF">PB1_09312</name>
</gene>
<dbReference type="PROSITE" id="PS50293">
    <property type="entry name" value="TPR_REGION"/>
    <property type="match status" value="1"/>
</dbReference>
<sequence length="659" mass="76624">MNGKVGRNDPCPCGSGKKYKKCHGAKETVSINQILENELLNLQRQIIDFALFNYESELLEDFDFQREMLILSDESEEEFYEFIHTFWFTCFELLVDGETILERFISQQLPKIKRPRLQEIFRSWTGPELVAGKITAIEENHLVVKDTLRQESFTINLFEKMQGYEKGEYVFAILLPYGQNYYSFPSCFNLPKESVADYEKFVKTEFAVSGYEDEKEFLKDYFLELMNHAPEAANKIKIDAIDWKHDSNRKVAYLFEEEMESIGELRPFIDAGIILWAEFCRRTNKRIQNPYIYVAALQYLMSMILPTSFSLTQKQLAKEYGVSANSISARYNEMFDILEDEIDKLMSFRIAGSNTESFPQFIINKHPSAPMSTERVMHEAFQELADKDFNSIEEINEYLRNKRFEPKKSKKGIVSDQEKAQNLIYDAYEIEGPQRYQLAREALKLNPSHPDGYNILAEEAGSLVEANALYKQGMELGKKDLGESFFKENKGRFWGLLETRPYMRAKMNYAQASYELGQLQEAIHHFEELLELNPNDNQGVRYSLFIAYVDNKELGKAKKLLNQYNEETAYGLYNYLLLELLENGFTPLAGKLLKNAQKSNKYVIDYITGKKKLPDYSLPSYGLGSVEEAIIYVQDHLHIWRKIPGISEWLTQSREKVKG</sequence>
<dbReference type="OrthoDB" id="6399948at2"/>
<comment type="caution">
    <text evidence="2">The sequence shown here is derived from an EMBL/GenBank/DDBJ whole genome shotgun (WGS) entry which is preliminary data.</text>
</comment>
<proteinExistence type="predicted"/>
<protein>
    <submittedName>
        <fullName evidence="2">Tetratricopeptide TPR_2 repeat protein</fullName>
    </submittedName>
</protein>
<dbReference type="Pfam" id="PF02810">
    <property type="entry name" value="SEC-C"/>
    <property type="match status" value="1"/>
</dbReference>
<keyword evidence="3" id="KW-1185">Reference proteome</keyword>
<dbReference type="InterPro" id="IPR004027">
    <property type="entry name" value="SEC_C_motif"/>
</dbReference>
<name>I3E227_BACMT</name>
<dbReference type="eggNOG" id="COG3012">
    <property type="taxonomic scope" value="Bacteria"/>
</dbReference>
<evidence type="ECO:0000313" key="3">
    <source>
        <dbReference type="Proteomes" id="UP000010523"/>
    </source>
</evidence>
<dbReference type="RefSeq" id="WP_003352015.1">
    <property type="nucleotide sequence ID" value="NZ_AFEU01000002.1"/>
</dbReference>
<dbReference type="eggNOG" id="COG0457">
    <property type="taxonomic scope" value="Bacteria"/>
</dbReference>
<organism evidence="2 3">
    <name type="scientific">Bacillus methanolicus PB1</name>
    <dbReference type="NCBI Taxonomy" id="997296"/>
    <lineage>
        <taxon>Bacteria</taxon>
        <taxon>Bacillati</taxon>
        <taxon>Bacillota</taxon>
        <taxon>Bacilli</taxon>
        <taxon>Bacillales</taxon>
        <taxon>Bacillaceae</taxon>
        <taxon>Bacillus</taxon>
    </lineage>
</organism>
<accession>I3E227</accession>
<dbReference type="STRING" id="997296.PB1_09312"/>
<dbReference type="AlphaFoldDB" id="I3E227"/>
<dbReference type="InterPro" id="IPR011990">
    <property type="entry name" value="TPR-like_helical_dom_sf"/>
</dbReference>
<evidence type="ECO:0000313" key="2">
    <source>
        <dbReference type="EMBL" id="EIJ80548.1"/>
    </source>
</evidence>
<dbReference type="EMBL" id="AFEU01000002">
    <property type="protein sequence ID" value="EIJ80548.1"/>
    <property type="molecule type" value="Genomic_DNA"/>
</dbReference>
<dbReference type="PROSITE" id="PS50005">
    <property type="entry name" value="TPR"/>
    <property type="match status" value="1"/>
</dbReference>
<dbReference type="Pfam" id="PF14559">
    <property type="entry name" value="TPR_19"/>
    <property type="match status" value="1"/>
</dbReference>
<dbReference type="PATRIC" id="fig|997296.3.peg.1975"/>
<reference evidence="2 3" key="1">
    <citation type="journal article" date="2012" name="Appl. Environ. Microbiol.">
        <title>Genome Sequence of Thermotolerant Bacillus methanolicus: Features and Regulation Related to Methylotrophy and Production of L-Lysine and L-Glutamate from Methanol.</title>
        <authorList>
            <person name="Heggeset T.M."/>
            <person name="Krog A."/>
            <person name="Balzer S."/>
            <person name="Wentzel A."/>
            <person name="Ellingsen T.E."/>
            <person name="Brautaset T."/>
        </authorList>
    </citation>
    <scope>NUCLEOTIDE SEQUENCE [LARGE SCALE GENOMIC DNA]</scope>
    <source>
        <strain evidence="2 3">PB1</strain>
    </source>
</reference>
<dbReference type="InterPro" id="IPR019734">
    <property type="entry name" value="TPR_rpt"/>
</dbReference>
<keyword evidence="1" id="KW-0802">TPR repeat</keyword>
<evidence type="ECO:0000256" key="1">
    <source>
        <dbReference type="PROSITE-ProRule" id="PRU00339"/>
    </source>
</evidence>
<dbReference type="Proteomes" id="UP000010523">
    <property type="component" value="Unassembled WGS sequence"/>
</dbReference>
<dbReference type="SUPFAM" id="SSF48452">
    <property type="entry name" value="TPR-like"/>
    <property type="match status" value="1"/>
</dbReference>
<dbReference type="Gene3D" id="1.25.40.10">
    <property type="entry name" value="Tetratricopeptide repeat domain"/>
    <property type="match status" value="1"/>
</dbReference>
<dbReference type="SUPFAM" id="SSF103642">
    <property type="entry name" value="Sec-C motif"/>
    <property type="match status" value="1"/>
</dbReference>
<feature type="repeat" description="TPR" evidence="1">
    <location>
        <begin position="503"/>
        <end position="536"/>
    </location>
</feature>